<feature type="compositionally biased region" description="Basic and acidic residues" evidence="1">
    <location>
        <begin position="74"/>
        <end position="97"/>
    </location>
</feature>
<protein>
    <submittedName>
        <fullName evidence="2">Na+/H+ antiporter NhaA type</fullName>
    </submittedName>
</protein>
<evidence type="ECO:0000256" key="1">
    <source>
        <dbReference type="SAM" id="MobiDB-lite"/>
    </source>
</evidence>
<dbReference type="EMBL" id="CADCTC010000004">
    <property type="protein sequence ID" value="CAA9212639.1"/>
    <property type="molecule type" value="Genomic_DNA"/>
</dbReference>
<feature type="compositionally biased region" description="Low complexity" evidence="1">
    <location>
        <begin position="225"/>
        <end position="235"/>
    </location>
</feature>
<feature type="region of interest" description="Disordered" evidence="1">
    <location>
        <begin position="213"/>
        <end position="235"/>
    </location>
</feature>
<feature type="region of interest" description="Disordered" evidence="1">
    <location>
        <begin position="23"/>
        <end position="51"/>
    </location>
</feature>
<dbReference type="AlphaFoldDB" id="A0A6J4H467"/>
<feature type="compositionally biased region" description="Low complexity" evidence="1">
    <location>
        <begin position="170"/>
        <end position="181"/>
    </location>
</feature>
<feature type="non-terminal residue" evidence="2">
    <location>
        <position position="478"/>
    </location>
</feature>
<gene>
    <name evidence="2" type="ORF">AVDCRST_MAG77-46</name>
</gene>
<evidence type="ECO:0000313" key="2">
    <source>
        <dbReference type="EMBL" id="CAA9212639.1"/>
    </source>
</evidence>
<feature type="region of interest" description="Disordered" evidence="1">
    <location>
        <begin position="421"/>
        <end position="478"/>
    </location>
</feature>
<organism evidence="2">
    <name type="scientific">uncultured Chloroflexota bacterium</name>
    <dbReference type="NCBI Taxonomy" id="166587"/>
    <lineage>
        <taxon>Bacteria</taxon>
        <taxon>Bacillati</taxon>
        <taxon>Chloroflexota</taxon>
        <taxon>environmental samples</taxon>
    </lineage>
</organism>
<feature type="compositionally biased region" description="Basic residues" evidence="1">
    <location>
        <begin position="182"/>
        <end position="191"/>
    </location>
</feature>
<feature type="region of interest" description="Disordered" evidence="1">
    <location>
        <begin position="74"/>
        <end position="107"/>
    </location>
</feature>
<sequence>GRHADSTPPTYQGTTHPLAARGVRPAHRAGATPVPAVLAPGGGRRRGADGHHCHRAAVGKLTVGGLLRRAVAHEGHGGGRGLRPDVRPAPLDQRRPDGPLLLRGGAGDQARAAVGRACLSAPRRAAHRGGAGRDAGAGGAVRGGELGHARHQRVGRANGDRHRVRHRRAGPAGQAGPARCQGVRHRAGRGGRYRCGARDRAVLHACGQLDRPGCGGRLPGRGARRQPAGGAPTAALRPAGARAVGGGAPVRRACHHCRGVAGAGDPGRPAHRRAGLPGPRPRAARRVSQGQPARPARPHQRGPAVGSDLARGGLRAGADAAAASGARAAPVGRVRHHATVRAGQRGGRAHRRRRRRGRVGPGDAGRAAGAGARQAARSDGVQLAGGAPGRGGAARGRDVAPRVRRLVAGGHWLHHVAVRRRTGLRRRGDARPREGRHPRGVGHFGSGRLAPAAPHGRHRRGRECACGGAGGAPPRRRL</sequence>
<feature type="non-terminal residue" evidence="2">
    <location>
        <position position="1"/>
    </location>
</feature>
<feature type="compositionally biased region" description="Basic residues" evidence="1">
    <location>
        <begin position="347"/>
        <end position="358"/>
    </location>
</feature>
<proteinExistence type="predicted"/>
<feature type="compositionally biased region" description="Basic and acidic residues" evidence="1">
    <location>
        <begin position="426"/>
        <end position="437"/>
    </location>
</feature>
<name>A0A6J4H467_9CHLR</name>
<feature type="compositionally biased region" description="Gly residues" evidence="1">
    <location>
        <begin position="132"/>
        <end position="146"/>
    </location>
</feature>
<feature type="compositionally biased region" description="Low complexity" evidence="1">
    <location>
        <begin position="306"/>
        <end position="332"/>
    </location>
</feature>
<reference evidence="2" key="1">
    <citation type="submission" date="2020-02" db="EMBL/GenBank/DDBJ databases">
        <authorList>
            <person name="Meier V. D."/>
        </authorList>
    </citation>
    <scope>NUCLEOTIDE SEQUENCE</scope>
    <source>
        <strain evidence="2">AVDCRST_MAG77</strain>
    </source>
</reference>
<feature type="region of interest" description="Disordered" evidence="1">
    <location>
        <begin position="125"/>
        <end position="191"/>
    </location>
</feature>
<feature type="compositionally biased region" description="Low complexity" evidence="1">
    <location>
        <begin position="364"/>
        <end position="377"/>
    </location>
</feature>
<accession>A0A6J4H467</accession>
<feature type="region of interest" description="Disordered" evidence="1">
    <location>
        <begin position="259"/>
        <end position="398"/>
    </location>
</feature>